<organism evidence="3">
    <name type="scientific">Vecturithrix granuli</name>
    <dbReference type="NCBI Taxonomy" id="1499967"/>
    <lineage>
        <taxon>Bacteria</taxon>
        <taxon>Candidatus Moduliflexota</taxon>
        <taxon>Candidatus Vecturitrichia</taxon>
        <taxon>Candidatus Vecturitrichales</taxon>
        <taxon>Candidatus Vecturitrichaceae</taxon>
        <taxon>Candidatus Vecturithrix</taxon>
    </lineage>
</organism>
<evidence type="ECO:0000256" key="2">
    <source>
        <dbReference type="ARBA" id="ARBA00023277"/>
    </source>
</evidence>
<evidence type="ECO:0000256" key="1">
    <source>
        <dbReference type="ARBA" id="ARBA00023235"/>
    </source>
</evidence>
<evidence type="ECO:0000313" key="4">
    <source>
        <dbReference type="Proteomes" id="UP000030661"/>
    </source>
</evidence>
<dbReference type="GO" id="GO:0005737">
    <property type="term" value="C:cytoplasm"/>
    <property type="evidence" value="ECO:0007669"/>
    <property type="project" value="InterPro"/>
</dbReference>
<protein>
    <recommendedName>
        <fullName evidence="5">L-fucose isomerase-like protein</fullName>
    </recommendedName>
</protein>
<dbReference type="STRING" id="1499967.U27_00384"/>
<dbReference type="PANTHER" id="PTHR36120">
    <property type="entry name" value="FUCOSE ISOMERASE"/>
    <property type="match status" value="1"/>
</dbReference>
<keyword evidence="2" id="KW-0119">Carbohydrate metabolism</keyword>
<dbReference type="GO" id="GO:0016861">
    <property type="term" value="F:intramolecular oxidoreductase activity, interconverting aldoses and ketoses"/>
    <property type="evidence" value="ECO:0007669"/>
    <property type="project" value="InterPro"/>
</dbReference>
<name>A0A081C7D2_VECG1</name>
<dbReference type="AlphaFoldDB" id="A0A081C7D2"/>
<dbReference type="PANTHER" id="PTHR36120:SF1">
    <property type="entry name" value="L-FUCOSE ISOMERASE C-TERMINAL DOMAIN-CONTAINING PROTEIN"/>
    <property type="match status" value="1"/>
</dbReference>
<accession>A0A081C7D2</accession>
<dbReference type="Proteomes" id="UP000030661">
    <property type="component" value="Unassembled WGS sequence"/>
</dbReference>
<sequence length="440" mass="49488">MKARLAPMYFLSGRNEGFDTQIERLKNLLSDEAEILAPVALGSALPEAEAVVFPQILGDAYRQVKDFQQIDLPILIITSEFGTVSMWDWEIASYLKAEGVAAISAYNLDLTKKACKSLAVKRELQQTKFLVFQDNPGEGFQPEIFKCFYWWEDECTQRIKDNFGVTIVKKSFKEFGAQAKEISDQEAQEVWKQWKHLPLEGLSQRALDSAVKVYIAAKREIEQDSSIRAIGINCLNESHFSDSTPCLAWNMLFEEKGIIWGCEADTLMMLTKYVLNKALDVPVMMTNLYPFLMGQAALKHEGIPNFPKVSAEPENHVLVAHCGYLGVVPRPFCTEWTVRPKALKIVDENAIVLDARLPEGPMTLAKLDATMSKIMSIEGLLEGYVQYPGSDCRNGAILKVPDGDALMNRLYSHHYCLMTGHRSIEIGMLAKVFGFDHETI</sequence>
<dbReference type="GO" id="GO:0005996">
    <property type="term" value="P:monosaccharide metabolic process"/>
    <property type="evidence" value="ECO:0007669"/>
    <property type="project" value="InterPro"/>
</dbReference>
<reference evidence="3" key="1">
    <citation type="journal article" date="2015" name="PeerJ">
        <title>First genomic representation of candidate bacterial phylum KSB3 points to enhanced environmental sensing as a trigger of wastewater bulking.</title>
        <authorList>
            <person name="Sekiguchi Y."/>
            <person name="Ohashi A."/>
            <person name="Parks D.H."/>
            <person name="Yamauchi T."/>
            <person name="Tyson G.W."/>
            <person name="Hugenholtz P."/>
        </authorList>
    </citation>
    <scope>NUCLEOTIDE SEQUENCE [LARGE SCALE GENOMIC DNA]</scope>
</reference>
<gene>
    <name evidence="3" type="ORF">U27_00384</name>
</gene>
<evidence type="ECO:0000313" key="3">
    <source>
        <dbReference type="EMBL" id="GAK60487.1"/>
    </source>
</evidence>
<dbReference type="HOGENOM" id="CLU_562259_0_0_0"/>
<proteinExistence type="predicted"/>
<dbReference type="EMBL" id="DF820473">
    <property type="protein sequence ID" value="GAK60487.1"/>
    <property type="molecule type" value="Genomic_DNA"/>
</dbReference>
<dbReference type="eggNOG" id="COG2407">
    <property type="taxonomic scope" value="Bacteria"/>
</dbReference>
<keyword evidence="4" id="KW-1185">Reference proteome</keyword>
<dbReference type="InterPro" id="IPR009015">
    <property type="entry name" value="Fucose_isomerase_N/cen_sf"/>
</dbReference>
<dbReference type="SUPFAM" id="SSF53743">
    <property type="entry name" value="FucI/AraA N-terminal and middle domains"/>
    <property type="match status" value="1"/>
</dbReference>
<evidence type="ECO:0008006" key="5">
    <source>
        <dbReference type="Google" id="ProtNLM"/>
    </source>
</evidence>
<keyword evidence="1" id="KW-0413">Isomerase</keyword>